<feature type="region of interest" description="Disordered" evidence="6">
    <location>
        <begin position="320"/>
        <end position="490"/>
    </location>
</feature>
<feature type="region of interest" description="Disordered" evidence="6">
    <location>
        <begin position="535"/>
        <end position="561"/>
    </location>
</feature>
<feature type="compositionally biased region" description="Low complexity" evidence="6">
    <location>
        <begin position="431"/>
        <end position="452"/>
    </location>
</feature>
<keyword evidence="4" id="KW-0206">Cytoskeleton</keyword>
<reference evidence="8 9" key="1">
    <citation type="submission" date="2016-07" db="EMBL/GenBank/DDBJ databases">
        <title>Pervasive Adenine N6-methylation of Active Genes in Fungi.</title>
        <authorList>
            <consortium name="DOE Joint Genome Institute"/>
            <person name="Mondo S.J."/>
            <person name="Dannebaum R.O."/>
            <person name="Kuo R.C."/>
            <person name="Labutti K."/>
            <person name="Haridas S."/>
            <person name="Kuo A."/>
            <person name="Salamov A."/>
            <person name="Ahrendt S.R."/>
            <person name="Lipzen A."/>
            <person name="Sullivan W."/>
            <person name="Andreopoulos W.B."/>
            <person name="Clum A."/>
            <person name="Lindquist E."/>
            <person name="Daum C."/>
            <person name="Ramamoorthy G.K."/>
            <person name="Gryganskyi A."/>
            <person name="Culley D."/>
            <person name="Magnuson J.K."/>
            <person name="James T.Y."/>
            <person name="O'Malley M.A."/>
            <person name="Stajich J.E."/>
            <person name="Spatafora J.W."/>
            <person name="Visel A."/>
            <person name="Grigoriev I.V."/>
        </authorList>
    </citation>
    <scope>NUCLEOTIDE SEQUENCE [LARGE SCALE GENOMIC DNA]</scope>
    <source>
        <strain evidence="8 9">NRRL 3301</strain>
    </source>
</reference>
<feature type="compositionally biased region" description="Low complexity" evidence="6">
    <location>
        <begin position="460"/>
        <end position="480"/>
    </location>
</feature>
<dbReference type="SUPFAM" id="SSF103657">
    <property type="entry name" value="BAR/IMD domain-like"/>
    <property type="match status" value="1"/>
</dbReference>
<evidence type="ECO:0000259" key="7">
    <source>
        <dbReference type="PROSITE" id="PS51741"/>
    </source>
</evidence>
<keyword evidence="5" id="KW-0175">Coiled coil</keyword>
<dbReference type="PANTHER" id="PTHR23065:SF7">
    <property type="entry name" value="NOSTRIN, ISOFORM H"/>
    <property type="match status" value="1"/>
</dbReference>
<dbReference type="AlphaFoldDB" id="A0A1X2GIH1"/>
<feature type="region of interest" description="Disordered" evidence="6">
    <location>
        <begin position="578"/>
        <end position="665"/>
    </location>
</feature>
<dbReference type="EMBL" id="MCGT01000013">
    <property type="protein sequence ID" value="ORX54495.1"/>
    <property type="molecule type" value="Genomic_DNA"/>
</dbReference>
<dbReference type="GO" id="GO:0009898">
    <property type="term" value="C:cytoplasmic side of plasma membrane"/>
    <property type="evidence" value="ECO:0007669"/>
    <property type="project" value="TreeGrafter"/>
</dbReference>
<dbReference type="PROSITE" id="PS51741">
    <property type="entry name" value="F_BAR"/>
    <property type="match status" value="1"/>
</dbReference>
<evidence type="ECO:0000256" key="4">
    <source>
        <dbReference type="ARBA" id="ARBA00023212"/>
    </source>
</evidence>
<feature type="domain" description="F-BAR" evidence="7">
    <location>
        <begin position="8"/>
        <end position="262"/>
    </location>
</feature>
<name>A0A1X2GIH1_9FUNG</name>
<evidence type="ECO:0000256" key="3">
    <source>
        <dbReference type="ARBA" id="ARBA00022553"/>
    </source>
</evidence>
<dbReference type="GO" id="GO:0120104">
    <property type="term" value="C:mitotic actomyosin contractile ring, proximal layer"/>
    <property type="evidence" value="ECO:0007669"/>
    <property type="project" value="TreeGrafter"/>
</dbReference>
<dbReference type="GO" id="GO:0007010">
    <property type="term" value="P:cytoskeleton organization"/>
    <property type="evidence" value="ECO:0007669"/>
    <property type="project" value="TreeGrafter"/>
</dbReference>
<keyword evidence="2" id="KW-0963">Cytoplasm</keyword>
<protein>
    <recommendedName>
        <fullName evidence="7">F-BAR domain-containing protein</fullName>
    </recommendedName>
</protein>
<dbReference type="GO" id="GO:0005543">
    <property type="term" value="F:phospholipid binding"/>
    <property type="evidence" value="ECO:0007669"/>
    <property type="project" value="TreeGrafter"/>
</dbReference>
<gene>
    <name evidence="8" type="ORF">DM01DRAFT_1335631</name>
</gene>
<dbReference type="InterPro" id="IPR027267">
    <property type="entry name" value="AH/BAR_dom_sf"/>
</dbReference>
<organism evidence="8 9">
    <name type="scientific">Hesseltinella vesiculosa</name>
    <dbReference type="NCBI Taxonomy" id="101127"/>
    <lineage>
        <taxon>Eukaryota</taxon>
        <taxon>Fungi</taxon>
        <taxon>Fungi incertae sedis</taxon>
        <taxon>Mucoromycota</taxon>
        <taxon>Mucoromycotina</taxon>
        <taxon>Mucoromycetes</taxon>
        <taxon>Mucorales</taxon>
        <taxon>Cunninghamellaceae</taxon>
        <taxon>Hesseltinella</taxon>
    </lineage>
</organism>
<keyword evidence="9" id="KW-1185">Reference proteome</keyword>
<feature type="compositionally biased region" description="Low complexity" evidence="6">
    <location>
        <begin position="389"/>
        <end position="404"/>
    </location>
</feature>
<evidence type="ECO:0000256" key="5">
    <source>
        <dbReference type="PROSITE-ProRule" id="PRU01077"/>
    </source>
</evidence>
<comment type="caution">
    <text evidence="8">The sequence shown here is derived from an EMBL/GenBank/DDBJ whole genome shotgun (WGS) entry which is preliminary data.</text>
</comment>
<evidence type="ECO:0000256" key="2">
    <source>
        <dbReference type="ARBA" id="ARBA00022490"/>
    </source>
</evidence>
<dbReference type="SUPFAM" id="SSF50044">
    <property type="entry name" value="SH3-domain"/>
    <property type="match status" value="1"/>
</dbReference>
<feature type="compositionally biased region" description="Low complexity" evidence="6">
    <location>
        <begin position="353"/>
        <end position="380"/>
    </location>
</feature>
<dbReference type="Gene3D" id="1.20.1270.60">
    <property type="entry name" value="Arfaptin homology (AH) domain/BAR domain"/>
    <property type="match status" value="1"/>
</dbReference>
<dbReference type="STRING" id="101127.A0A1X2GIH1"/>
<feature type="compositionally biased region" description="Low complexity" evidence="6">
    <location>
        <begin position="329"/>
        <end position="343"/>
    </location>
</feature>
<feature type="compositionally biased region" description="Low complexity" evidence="6">
    <location>
        <begin position="582"/>
        <end position="596"/>
    </location>
</feature>
<dbReference type="InterPro" id="IPR031160">
    <property type="entry name" value="F_BAR_dom"/>
</dbReference>
<dbReference type="PANTHER" id="PTHR23065">
    <property type="entry name" value="PROLINE-SERINE-THREONINE PHOSPHATASE INTERACTING PROTEIN 1"/>
    <property type="match status" value="1"/>
</dbReference>
<dbReference type="OrthoDB" id="27823at2759"/>
<feature type="compositionally biased region" description="Polar residues" evidence="6">
    <location>
        <begin position="597"/>
        <end position="633"/>
    </location>
</feature>
<sequence>MMDVVNVPKTFANHFWGKEDAGYYALTTKMASAKRTFEDLKAFYGNRAAVHEEMGKKLLKQLKTELGRDETGTLGILLATAQIELEKTAHANLELASKIRTNLEVQLDNFILEQKDKRKLVQTNVDKAHRNKRLYSAHLDKAKEKYEIECSKLVTFEGHLSTAMGRELEKLQQKIHRSKYDVHVFEQEYKSACIKLSEATMVWDCEWKAACDRYQEMEEKRIEFLRHSFSLYVNLLSSNNSHELEAFERFWKSIEQCDRDSDIRTFIDERGTGSLIPDPPVYVHYLDDSSKTFTTFHSAEFPAPHDPATNASLAKLTMTPKGKSMANVSSSPSISTTNTPRTSLHTARTSVHTARSSTNTSRTSFNTSRTSINTTRTVNTQQTKCAPPTSAHATSNNSASSKSTVQDPANPLKTIPRIHKRLPSLHDDGQPASASSRTTSSNSSTPRAATPSHTTPRSASTYDTPRSTPSTTTPSSYDTPQATTPLAKKYSPVLSPTISISSSASRRFLQNQDEDMEIDPRAKVVFTIGNNVFNIDQPHRQSRPPSINRSSPSLRHEVKLSRDDRAFDASIKELLQELGVQPITDNDPTPDNNKTDSSISRQPSTKPASQSPALRPVPQTTKSSTPRSSLSLYPTSPSATIPSSPSSATPQPSATKPTKSTSRPNSIYALTSLPTEPQPSMFAQLQKIYYSGMPPMEQETPLQTQDYQQPIQSSPVQTYSPPTMPKQCILSFARAVHDQPGSDGYLGFKTGDCLAIHSIENGSWCIASIWDRATESLGAIQGYVPRSLIENV</sequence>
<feature type="compositionally biased region" description="Low complexity" evidence="6">
    <location>
        <begin position="543"/>
        <end position="553"/>
    </location>
</feature>
<keyword evidence="3" id="KW-0597">Phosphoprotein</keyword>
<evidence type="ECO:0000313" key="9">
    <source>
        <dbReference type="Proteomes" id="UP000242146"/>
    </source>
</evidence>
<dbReference type="InterPro" id="IPR036028">
    <property type="entry name" value="SH3-like_dom_sf"/>
</dbReference>
<evidence type="ECO:0000256" key="6">
    <source>
        <dbReference type="SAM" id="MobiDB-lite"/>
    </source>
</evidence>
<comment type="subcellular location">
    <subcellularLocation>
        <location evidence="1">Cytoplasm</location>
        <location evidence="1">Cytoskeleton</location>
    </subcellularLocation>
</comment>
<proteinExistence type="predicted"/>
<evidence type="ECO:0000256" key="1">
    <source>
        <dbReference type="ARBA" id="ARBA00004245"/>
    </source>
</evidence>
<accession>A0A1X2GIH1</accession>
<evidence type="ECO:0000313" key="8">
    <source>
        <dbReference type="EMBL" id="ORX54495.1"/>
    </source>
</evidence>
<feature type="compositionally biased region" description="Low complexity" evidence="6">
    <location>
        <begin position="634"/>
        <end position="662"/>
    </location>
</feature>
<dbReference type="Proteomes" id="UP000242146">
    <property type="component" value="Unassembled WGS sequence"/>
</dbReference>